<reference evidence="2" key="1">
    <citation type="submission" date="2020-10" db="EMBL/GenBank/DDBJ databases">
        <title>The Isolation and Genome Sequence of a Novel Cyanophage S-H9-2 from the Yellow Sea, China.</title>
        <authorList>
            <person name="Jiang T."/>
            <person name="Luo L."/>
        </authorList>
    </citation>
    <scope>NUCLEOTIDE SEQUENCE</scope>
</reference>
<keyword evidence="3" id="KW-1185">Reference proteome</keyword>
<protein>
    <submittedName>
        <fullName evidence="2">Uncharacterized protein</fullName>
    </submittedName>
</protein>
<dbReference type="EMBL" id="MW147367">
    <property type="protein sequence ID" value="QPB08439.1"/>
    <property type="molecule type" value="Genomic_DNA"/>
</dbReference>
<dbReference type="Proteomes" id="UP000662754">
    <property type="component" value="Segment"/>
</dbReference>
<name>A0A873WB58_9CAUD</name>
<accession>A0A873WB58</accession>
<feature type="region of interest" description="Disordered" evidence="1">
    <location>
        <begin position="181"/>
        <end position="200"/>
    </location>
</feature>
<dbReference type="KEGG" id="vg:77945594"/>
<sequence>MSNSTKKFEPQKVTIVDVSGKQYDVTKAVGMFSYYEDIYQPFVTGNMLMIDSGQNFIGNLPIQGGEEVIVKLNNIQGEEVEYNLRVLKIVNRSVDGKMQYYTLVLTSSEGIENNTARVTEKYKANPEAIVQDVLKNILKTKKELYSEPSQFKMSIFPNGKKCHALVQSLMYKTVAKSTKFTKGSTGGTKNSQSELGGNNKKQASGTAGYLFFENKDGFYFQSMDRLCSDGSDSFGGSKPVATYYSRPSVGMQPDQVFYNIENYAFDGDIDISEKLNNGIFSTHMCYFDISSQKYEEYTYDMSKTFNNMSHLGSQTTLAKYQKELGSKPSRIMSILLDHEAWYSGEDIANPEEDGDADFPDNAKFYTAQAIGRRYLMETHKVQIEISGNSDLKVGDKIKIMLPNMVAEKLRNEQPYDEEASGTYLIAALSHNYAFVMDNGNPEFHTRLELIRDTMGIKEYDSKVK</sequence>
<feature type="compositionally biased region" description="Low complexity" evidence="1">
    <location>
        <begin position="181"/>
        <end position="193"/>
    </location>
</feature>
<evidence type="ECO:0000256" key="1">
    <source>
        <dbReference type="SAM" id="MobiDB-lite"/>
    </source>
</evidence>
<dbReference type="RefSeq" id="YP_010669424.1">
    <property type="nucleotide sequence ID" value="NC_070960.1"/>
</dbReference>
<evidence type="ECO:0000313" key="2">
    <source>
        <dbReference type="EMBL" id="QPB08439.1"/>
    </source>
</evidence>
<proteinExistence type="predicted"/>
<organism evidence="2 3">
    <name type="scientific">Synechococcus phage S-H9-2</name>
    <dbReference type="NCBI Taxonomy" id="2783669"/>
    <lineage>
        <taxon>Viruses</taxon>
        <taxon>Duplodnaviria</taxon>
        <taxon>Heunggongvirae</taxon>
        <taxon>Uroviricota</taxon>
        <taxon>Caudoviricetes</taxon>
        <taxon>Pantevenvirales</taxon>
        <taxon>Kyanoviridae</taxon>
        <taxon>Yushanluvirus</taxon>
        <taxon>Yushanluvirus satich</taxon>
    </lineage>
</organism>
<dbReference type="GeneID" id="77945594"/>
<evidence type="ECO:0000313" key="3">
    <source>
        <dbReference type="Proteomes" id="UP000662754"/>
    </source>
</evidence>